<evidence type="ECO:0000256" key="1">
    <source>
        <dbReference type="ARBA" id="ARBA00006471"/>
    </source>
</evidence>
<accession>A0A0G0JKW9</accession>
<name>A0A0G0JKW9_9BACT</name>
<dbReference type="GO" id="GO:0005840">
    <property type="term" value="C:ribosome"/>
    <property type="evidence" value="ECO:0007669"/>
    <property type="project" value="UniProtKB-KW"/>
</dbReference>
<dbReference type="GO" id="GO:0003735">
    <property type="term" value="F:structural constituent of ribosome"/>
    <property type="evidence" value="ECO:0007669"/>
    <property type="project" value="InterPro"/>
</dbReference>
<evidence type="ECO:0000256" key="4">
    <source>
        <dbReference type="ARBA" id="ARBA00035258"/>
    </source>
</evidence>
<proteinExistence type="inferred from homology"/>
<organism evidence="6 7">
    <name type="scientific">Candidatus Woesebacteria bacterium GW2011_GWA1_37_7</name>
    <dbReference type="NCBI Taxonomy" id="1618545"/>
    <lineage>
        <taxon>Bacteria</taxon>
        <taxon>Candidatus Woeseibacteriota</taxon>
    </lineage>
</organism>
<evidence type="ECO:0000256" key="2">
    <source>
        <dbReference type="ARBA" id="ARBA00022980"/>
    </source>
</evidence>
<dbReference type="Gene3D" id="3.30.1490.10">
    <property type="match status" value="1"/>
</dbReference>
<comment type="caution">
    <text evidence="6">The sequence shown here is derived from an EMBL/GenBank/DDBJ whole genome shotgun (WGS) entry which is preliminary data.</text>
</comment>
<dbReference type="AlphaFoldDB" id="A0A0G0JKW9"/>
<dbReference type="Pfam" id="PF00410">
    <property type="entry name" value="Ribosomal_S8"/>
    <property type="match status" value="1"/>
</dbReference>
<evidence type="ECO:0000256" key="3">
    <source>
        <dbReference type="ARBA" id="ARBA00023274"/>
    </source>
</evidence>
<dbReference type="EMBL" id="LBTI01000019">
    <property type="protein sequence ID" value="KKQ37389.1"/>
    <property type="molecule type" value="Genomic_DNA"/>
</dbReference>
<dbReference type="Proteomes" id="UP000034591">
    <property type="component" value="Unassembled WGS sequence"/>
</dbReference>
<comment type="similarity">
    <text evidence="1">Belongs to the universal ribosomal protein uS8 family.</text>
</comment>
<evidence type="ECO:0000313" key="6">
    <source>
        <dbReference type="EMBL" id="KKQ37389.1"/>
    </source>
</evidence>
<keyword evidence="3" id="KW-0687">Ribonucleoprotein</keyword>
<dbReference type="STRING" id="1618545.US53_C0019G0017"/>
<evidence type="ECO:0000313" key="7">
    <source>
        <dbReference type="Proteomes" id="UP000034591"/>
    </source>
</evidence>
<dbReference type="GO" id="GO:0006412">
    <property type="term" value="P:translation"/>
    <property type="evidence" value="ECO:0007669"/>
    <property type="project" value="InterPro"/>
</dbReference>
<keyword evidence="2 6" id="KW-0689">Ribosomal protein</keyword>
<protein>
    <recommendedName>
        <fullName evidence="4">Small ribosomal subunit protein uS8</fullName>
    </recommendedName>
    <alternativeName>
        <fullName evidence="5">30S ribosomal protein S8</fullName>
    </alternativeName>
</protein>
<dbReference type="GO" id="GO:1990904">
    <property type="term" value="C:ribonucleoprotein complex"/>
    <property type="evidence" value="ECO:0007669"/>
    <property type="project" value="UniProtKB-KW"/>
</dbReference>
<dbReference type="PATRIC" id="fig|1618545.3.peg.303"/>
<dbReference type="InterPro" id="IPR000630">
    <property type="entry name" value="Ribosomal_uS8"/>
</dbReference>
<dbReference type="InterPro" id="IPR035987">
    <property type="entry name" value="Ribosomal_uS8_sf"/>
</dbReference>
<reference evidence="6 7" key="1">
    <citation type="journal article" date="2015" name="Nature">
        <title>rRNA introns, odd ribosomes, and small enigmatic genomes across a large radiation of phyla.</title>
        <authorList>
            <person name="Brown C.T."/>
            <person name="Hug L.A."/>
            <person name="Thomas B.C."/>
            <person name="Sharon I."/>
            <person name="Castelle C.J."/>
            <person name="Singh A."/>
            <person name="Wilkins M.J."/>
            <person name="Williams K.H."/>
            <person name="Banfield J.F."/>
        </authorList>
    </citation>
    <scope>NUCLEOTIDE SEQUENCE [LARGE SCALE GENOMIC DNA]</scope>
</reference>
<evidence type="ECO:0000256" key="5">
    <source>
        <dbReference type="ARBA" id="ARBA00035525"/>
    </source>
</evidence>
<sequence>MSAINYPVGDFLIRLKNASIAKHKEVNVSNTNLIRMVATLLVKEGYLDEMKEEGKILHVRLSYRRKSPVLSDVVLISKPGLRVYKTADELSQRKGPFLGIVSTSKGVISLREAIKKRLGGELIADIL</sequence>
<gene>
    <name evidence="6" type="ORF">US53_C0019G0017</name>
</gene>
<dbReference type="Gene3D" id="3.30.1370.30">
    <property type="match status" value="1"/>
</dbReference>
<dbReference type="SUPFAM" id="SSF56047">
    <property type="entry name" value="Ribosomal protein S8"/>
    <property type="match status" value="1"/>
</dbReference>